<evidence type="ECO:0000259" key="9">
    <source>
        <dbReference type="PROSITE" id="PS51709"/>
    </source>
</evidence>
<dbReference type="InterPro" id="IPR027368">
    <property type="entry name" value="MnmE_dom2"/>
</dbReference>
<dbReference type="InterPro" id="IPR004520">
    <property type="entry name" value="GTPase_MnmE"/>
</dbReference>
<gene>
    <name evidence="7 10" type="primary">mnmE</name>
    <name evidence="7" type="synonym">trmE</name>
    <name evidence="10" type="ORF">H6A24_09275</name>
</gene>
<feature type="binding site" evidence="7">
    <location>
        <position position="22"/>
    </location>
    <ligand>
        <name>(6S)-5-formyl-5,6,7,8-tetrahydrofolate</name>
        <dbReference type="ChEBI" id="CHEBI:57457"/>
    </ligand>
</feature>
<feature type="binding site" evidence="7">
    <location>
        <position position="255"/>
    </location>
    <ligand>
        <name>K(+)</name>
        <dbReference type="ChEBI" id="CHEBI:29103"/>
    </ligand>
</feature>
<feature type="binding site" evidence="7">
    <location>
        <position position="88"/>
    </location>
    <ligand>
        <name>(6S)-5-formyl-5,6,7,8-tetrahydrofolate</name>
        <dbReference type="ChEBI" id="CHEBI:57457"/>
    </ligand>
</feature>
<feature type="binding site" evidence="7">
    <location>
        <position position="259"/>
    </location>
    <ligand>
        <name>Mg(2+)</name>
        <dbReference type="ChEBI" id="CHEBI:18420"/>
    </ligand>
</feature>
<comment type="subunit">
    <text evidence="7">Homodimer. Heterotetramer of two MnmE and two MnmG subunits.</text>
</comment>
<dbReference type="EC" id="3.6.-.-" evidence="7"/>
<dbReference type="InterPro" id="IPR025867">
    <property type="entry name" value="MnmE_helical"/>
</dbReference>
<protein>
    <recommendedName>
        <fullName evidence="7">tRNA modification GTPase MnmE</fullName>
        <ecNumber evidence="7">3.6.-.-</ecNumber>
    </recommendedName>
</protein>
<dbReference type="InterPro" id="IPR027417">
    <property type="entry name" value="P-loop_NTPase"/>
</dbReference>
<dbReference type="Pfam" id="PF10396">
    <property type="entry name" value="TrmE_N"/>
    <property type="match status" value="1"/>
</dbReference>
<evidence type="ECO:0000313" key="10">
    <source>
        <dbReference type="EMBL" id="MBM6806682.1"/>
    </source>
</evidence>
<comment type="similarity">
    <text evidence="1 7 8">Belongs to the TRAFAC class TrmE-Era-EngA-EngB-Septin-like GTPase superfamily. TrmE GTPase family.</text>
</comment>
<dbReference type="NCBIfam" id="TIGR00231">
    <property type="entry name" value="small_GTP"/>
    <property type="match status" value="1"/>
</dbReference>
<reference evidence="10 11" key="1">
    <citation type="journal article" date="2021" name="Sci. Rep.">
        <title>The distribution of antibiotic resistance genes in chicken gut microbiota commensals.</title>
        <authorList>
            <person name="Juricova H."/>
            <person name="Matiasovicova J."/>
            <person name="Kubasova T."/>
            <person name="Cejkova D."/>
            <person name="Rychlik I."/>
        </authorList>
    </citation>
    <scope>NUCLEOTIDE SEQUENCE [LARGE SCALE GENOMIC DNA]</scope>
    <source>
        <strain evidence="10 11">An768</strain>
    </source>
</reference>
<dbReference type="Gene3D" id="3.40.50.300">
    <property type="entry name" value="P-loop containing nucleotide triphosphate hydrolases"/>
    <property type="match status" value="1"/>
</dbReference>
<feature type="domain" description="TrmE-type G" evidence="9">
    <location>
        <begin position="224"/>
        <end position="384"/>
    </location>
</feature>
<dbReference type="CDD" id="cd14858">
    <property type="entry name" value="TrmE_N"/>
    <property type="match status" value="1"/>
</dbReference>
<dbReference type="SUPFAM" id="SSF52540">
    <property type="entry name" value="P-loop containing nucleoside triphosphate hydrolases"/>
    <property type="match status" value="1"/>
</dbReference>
<evidence type="ECO:0000256" key="5">
    <source>
        <dbReference type="ARBA" id="ARBA00022958"/>
    </source>
</evidence>
<sequence length="462" mass="51329">MNTQDTICAIATAQGGAIGIVRVSGAEALSITDKIFHPTEKNPLPLTERKAYTVNFGQIKNEKGEIVDEVLVSLFRAPHSYTGENSVEISCHGSAYILQQVMQLLINNGCRTAGPGEFTQRAFLNGKMDLSQAEAVADLIASTSEATHRLAMNQMRGGFSKELAVLRNKLLHLTSLMELELDFSDHEELEFADRSELQALAAQIHQVIERLVQSFSIGNAIKNGIPVAIIGETNVGKSTLLNALLNEDKAIVSDIHGTTRDVIEDTMIINGVTFRFIDTAGIRQTDDTIENLGIKRSFKALEQAEIVILMYDLQRHENFKTFFQEVEPYLKNKQVIFAQNKCDLVDNIPSNSEFDKNNYHTIAISARQKINIDKLQKLLTEVTHIPSISTNDVIVTNLRHYEALTHALDAITRVEQGLISSLPSDLISQDLRECIFHLNDIIGEVTTDEVLGNIFEHFCIGK</sequence>
<feature type="binding site" evidence="7">
    <location>
        <begin position="278"/>
        <end position="281"/>
    </location>
    <ligand>
        <name>GTP</name>
        <dbReference type="ChEBI" id="CHEBI:37565"/>
    </ligand>
</feature>
<keyword evidence="3 7" id="KW-0547">Nucleotide-binding</keyword>
<dbReference type="PANTHER" id="PTHR42714:SF2">
    <property type="entry name" value="TRNA MODIFICATION GTPASE GTPBP3, MITOCHONDRIAL"/>
    <property type="match status" value="1"/>
</dbReference>
<evidence type="ECO:0000256" key="6">
    <source>
        <dbReference type="ARBA" id="ARBA00023134"/>
    </source>
</evidence>
<dbReference type="Gene3D" id="1.20.120.430">
    <property type="entry name" value="tRNA modification GTPase MnmE domain 2"/>
    <property type="match status" value="1"/>
</dbReference>
<keyword evidence="11" id="KW-1185">Reference proteome</keyword>
<dbReference type="RefSeq" id="WP_178256357.1">
    <property type="nucleotide sequence ID" value="NZ_JACJKJ010000009.1"/>
</dbReference>
<feature type="binding site" evidence="7">
    <location>
        <position position="234"/>
    </location>
    <ligand>
        <name>K(+)</name>
        <dbReference type="ChEBI" id="CHEBI:29103"/>
    </ligand>
</feature>
<feature type="binding site" evidence="7">
    <location>
        <position position="258"/>
    </location>
    <ligand>
        <name>K(+)</name>
        <dbReference type="ChEBI" id="CHEBI:29103"/>
    </ligand>
</feature>
<dbReference type="Proteomes" id="UP000782117">
    <property type="component" value="Unassembled WGS sequence"/>
</dbReference>
<keyword evidence="7" id="KW-0963">Cytoplasm</keyword>
<dbReference type="InterPro" id="IPR027266">
    <property type="entry name" value="TrmE/GcvT-like"/>
</dbReference>
<evidence type="ECO:0000256" key="4">
    <source>
        <dbReference type="ARBA" id="ARBA00022842"/>
    </source>
</evidence>
<dbReference type="Pfam" id="PF01926">
    <property type="entry name" value="MMR_HSR1"/>
    <property type="match status" value="1"/>
</dbReference>
<dbReference type="PROSITE" id="PS51709">
    <property type="entry name" value="G_TRME"/>
    <property type="match status" value="1"/>
</dbReference>
<dbReference type="NCBIfam" id="TIGR00450">
    <property type="entry name" value="mnmE_trmE_thdF"/>
    <property type="match status" value="1"/>
</dbReference>
<comment type="function">
    <text evidence="7">Exhibits a very high intrinsic GTPase hydrolysis rate. Involved in the addition of a carboxymethylaminomethyl (cmnm) group at the wobble position (U34) of certain tRNAs, forming tRNA-cmnm(5)s(2)U34.</text>
</comment>
<feature type="binding site" evidence="7">
    <location>
        <position position="462"/>
    </location>
    <ligand>
        <name>(6S)-5-formyl-5,6,7,8-tetrahydrofolate</name>
        <dbReference type="ChEBI" id="CHEBI:57457"/>
    </ligand>
</feature>
<name>A0ABS2F8U1_9BACE</name>
<dbReference type="PANTHER" id="PTHR42714">
    <property type="entry name" value="TRNA MODIFICATION GTPASE GTPBP3"/>
    <property type="match status" value="1"/>
</dbReference>
<keyword evidence="4 7" id="KW-0460">Magnesium</keyword>
<feature type="binding site" evidence="7">
    <location>
        <begin position="253"/>
        <end position="259"/>
    </location>
    <ligand>
        <name>GTP</name>
        <dbReference type="ChEBI" id="CHEBI:37565"/>
    </ligand>
</feature>
<comment type="subcellular location">
    <subcellularLocation>
        <location evidence="7">Cytoplasm</location>
    </subcellularLocation>
</comment>
<dbReference type="NCBIfam" id="NF003661">
    <property type="entry name" value="PRK05291.1-3"/>
    <property type="match status" value="1"/>
</dbReference>
<dbReference type="InterPro" id="IPR005225">
    <property type="entry name" value="Small_GTP-bd"/>
</dbReference>
<accession>A0ABS2F8U1</accession>
<keyword evidence="5 7" id="KW-0630">Potassium</keyword>
<feature type="binding site" evidence="7">
    <location>
        <position position="253"/>
    </location>
    <ligand>
        <name>K(+)</name>
        <dbReference type="ChEBI" id="CHEBI:29103"/>
    </ligand>
</feature>
<evidence type="ECO:0000256" key="7">
    <source>
        <dbReference type="HAMAP-Rule" id="MF_00379"/>
    </source>
</evidence>
<evidence type="ECO:0000256" key="1">
    <source>
        <dbReference type="ARBA" id="ARBA00011043"/>
    </source>
</evidence>
<evidence type="ECO:0000256" key="2">
    <source>
        <dbReference type="ARBA" id="ARBA00022694"/>
    </source>
</evidence>
<comment type="caution">
    <text evidence="7">Lacks conserved residue(s) required for the propagation of feature annotation.</text>
</comment>
<keyword evidence="7" id="KW-0479">Metal-binding</keyword>
<keyword evidence="6 7" id="KW-0342">GTP-binding</keyword>
<evidence type="ECO:0000313" key="11">
    <source>
        <dbReference type="Proteomes" id="UP000782117"/>
    </source>
</evidence>
<dbReference type="InterPro" id="IPR006073">
    <property type="entry name" value="GTP-bd"/>
</dbReference>
<comment type="cofactor">
    <cofactor evidence="7">
        <name>K(+)</name>
        <dbReference type="ChEBI" id="CHEBI:29103"/>
    </cofactor>
    <text evidence="7">Binds 1 potassium ion per subunit.</text>
</comment>
<dbReference type="CDD" id="cd04164">
    <property type="entry name" value="trmE"/>
    <property type="match status" value="1"/>
</dbReference>
<keyword evidence="7" id="KW-0378">Hydrolase</keyword>
<dbReference type="InterPro" id="IPR018948">
    <property type="entry name" value="GTP-bd_TrmE_N"/>
</dbReference>
<dbReference type="Pfam" id="PF12631">
    <property type="entry name" value="MnmE_helical"/>
    <property type="match status" value="1"/>
</dbReference>
<feature type="binding site" evidence="7">
    <location>
        <position position="127"/>
    </location>
    <ligand>
        <name>(6S)-5-formyl-5,6,7,8-tetrahydrofolate</name>
        <dbReference type="ChEBI" id="CHEBI:57457"/>
    </ligand>
</feature>
<evidence type="ECO:0000256" key="3">
    <source>
        <dbReference type="ARBA" id="ARBA00022741"/>
    </source>
</evidence>
<feature type="binding site" evidence="7">
    <location>
        <begin position="234"/>
        <end position="239"/>
    </location>
    <ligand>
        <name>GTP</name>
        <dbReference type="ChEBI" id="CHEBI:37565"/>
    </ligand>
</feature>
<evidence type="ECO:0000256" key="8">
    <source>
        <dbReference type="RuleBase" id="RU003313"/>
    </source>
</evidence>
<feature type="binding site" evidence="7">
    <location>
        <position position="238"/>
    </location>
    <ligand>
        <name>Mg(2+)</name>
        <dbReference type="ChEBI" id="CHEBI:18420"/>
    </ligand>
</feature>
<proteinExistence type="inferred from homology"/>
<dbReference type="EMBL" id="JACJKJ010000009">
    <property type="protein sequence ID" value="MBM6806682.1"/>
    <property type="molecule type" value="Genomic_DNA"/>
</dbReference>
<dbReference type="Gene3D" id="3.30.1360.120">
    <property type="entry name" value="Probable tRNA modification gtpase trme, domain 1"/>
    <property type="match status" value="1"/>
</dbReference>
<dbReference type="HAMAP" id="MF_00379">
    <property type="entry name" value="GTPase_MnmE"/>
    <property type="match status" value="1"/>
</dbReference>
<organism evidence="10 11">
    <name type="scientific">Bacteroides caecicola</name>
    <dbReference type="NCBI Taxonomy" id="1462569"/>
    <lineage>
        <taxon>Bacteria</taxon>
        <taxon>Pseudomonadati</taxon>
        <taxon>Bacteroidota</taxon>
        <taxon>Bacteroidia</taxon>
        <taxon>Bacteroidales</taxon>
        <taxon>Bacteroidaceae</taxon>
        <taxon>Bacteroides</taxon>
    </lineage>
</organism>
<comment type="caution">
    <text evidence="10">The sequence shown here is derived from an EMBL/GenBank/DDBJ whole genome shotgun (WGS) entry which is preliminary data.</text>
</comment>
<feature type="binding site" evidence="7">
    <location>
        <begin position="365"/>
        <end position="367"/>
    </location>
    <ligand>
        <name>GTP</name>
        <dbReference type="ChEBI" id="CHEBI:37565"/>
    </ligand>
</feature>
<keyword evidence="2 7" id="KW-0819">tRNA processing</keyword>
<dbReference type="InterPro" id="IPR031168">
    <property type="entry name" value="G_TrmE"/>
</dbReference>